<dbReference type="InterPro" id="IPR003593">
    <property type="entry name" value="AAA+_ATPase"/>
</dbReference>
<sequence length="240" mass="25104">MEVIVNHPIQARSLTKRFGDVLAVDDLTFDVPEATVTGFLGPNGAGKTTTMRMLLGLVTPTAGSATITGRRYADLDRPADVVGAVLDRAGFHPARSARDHLRVYAAMGGYPASRVDEVLGLVAATGFADRPAGTLSTGMRQRLHLATALLGRPRILLLDEPANGLDPAGIAWLRGFLSDLARDGRTVLVSSHALAEAERLVDHVVVVSAGRLVAAGPLATVVPAGSSLEQTFLTLTGGVR</sequence>
<dbReference type="Pfam" id="PF00005">
    <property type="entry name" value="ABC_tran"/>
    <property type="match status" value="1"/>
</dbReference>
<evidence type="ECO:0000313" key="7">
    <source>
        <dbReference type="Proteomes" id="UP000292003"/>
    </source>
</evidence>
<evidence type="ECO:0000256" key="2">
    <source>
        <dbReference type="ARBA" id="ARBA00022448"/>
    </source>
</evidence>
<accession>A0A4Q7J888</accession>
<dbReference type="PANTHER" id="PTHR43335:SF4">
    <property type="entry name" value="ABC TRANSPORTER, ATP-BINDING PROTEIN"/>
    <property type="match status" value="1"/>
</dbReference>
<dbReference type="GO" id="GO:0005524">
    <property type="term" value="F:ATP binding"/>
    <property type="evidence" value="ECO:0007669"/>
    <property type="project" value="UniProtKB-KW"/>
</dbReference>
<evidence type="ECO:0000256" key="4">
    <source>
        <dbReference type="ARBA" id="ARBA00022840"/>
    </source>
</evidence>
<dbReference type="OrthoDB" id="9804819at2"/>
<dbReference type="InterPro" id="IPR003439">
    <property type="entry name" value="ABC_transporter-like_ATP-bd"/>
</dbReference>
<dbReference type="Gene3D" id="3.40.50.300">
    <property type="entry name" value="P-loop containing nucleotide triphosphate hydrolases"/>
    <property type="match status" value="1"/>
</dbReference>
<evidence type="ECO:0000313" key="6">
    <source>
        <dbReference type="EMBL" id="RZQ63042.1"/>
    </source>
</evidence>
<evidence type="ECO:0000256" key="1">
    <source>
        <dbReference type="ARBA" id="ARBA00005417"/>
    </source>
</evidence>
<dbReference type="EMBL" id="SFCC01000007">
    <property type="protein sequence ID" value="RZQ63042.1"/>
    <property type="molecule type" value="Genomic_DNA"/>
</dbReference>
<evidence type="ECO:0000256" key="3">
    <source>
        <dbReference type="ARBA" id="ARBA00022741"/>
    </source>
</evidence>
<evidence type="ECO:0000259" key="5">
    <source>
        <dbReference type="PROSITE" id="PS50893"/>
    </source>
</evidence>
<protein>
    <submittedName>
        <fullName evidence="6">ATP-binding cassette domain-containing protein</fullName>
    </submittedName>
</protein>
<dbReference type="PROSITE" id="PS50893">
    <property type="entry name" value="ABC_TRANSPORTER_2"/>
    <property type="match status" value="1"/>
</dbReference>
<keyword evidence="4 6" id="KW-0067">ATP-binding</keyword>
<keyword evidence="2" id="KW-0813">Transport</keyword>
<dbReference type="SMART" id="SM00382">
    <property type="entry name" value="AAA"/>
    <property type="match status" value="1"/>
</dbReference>
<dbReference type="GO" id="GO:0016887">
    <property type="term" value="F:ATP hydrolysis activity"/>
    <property type="evidence" value="ECO:0007669"/>
    <property type="project" value="InterPro"/>
</dbReference>
<feature type="domain" description="ABC transporter" evidence="5">
    <location>
        <begin position="9"/>
        <end position="234"/>
    </location>
</feature>
<dbReference type="Proteomes" id="UP000292003">
    <property type="component" value="Unassembled WGS sequence"/>
</dbReference>
<reference evidence="6 7" key="1">
    <citation type="submission" date="2019-02" db="EMBL/GenBank/DDBJ databases">
        <title>Draft genome sequence of Amycolatopsis sp. 8-3EHSu isolated from roots of Suaeda maritima.</title>
        <authorList>
            <person name="Duangmal K."/>
            <person name="Chantavorakit T."/>
        </authorList>
    </citation>
    <scope>NUCLEOTIDE SEQUENCE [LARGE SCALE GENOMIC DNA]</scope>
    <source>
        <strain evidence="6 7">8-3EHSu</strain>
    </source>
</reference>
<dbReference type="SUPFAM" id="SSF52540">
    <property type="entry name" value="P-loop containing nucleoside triphosphate hydrolases"/>
    <property type="match status" value="1"/>
</dbReference>
<keyword evidence="3" id="KW-0547">Nucleotide-binding</keyword>
<dbReference type="PANTHER" id="PTHR43335">
    <property type="entry name" value="ABC TRANSPORTER, ATP-BINDING PROTEIN"/>
    <property type="match status" value="1"/>
</dbReference>
<dbReference type="InterPro" id="IPR027417">
    <property type="entry name" value="P-loop_NTPase"/>
</dbReference>
<comment type="similarity">
    <text evidence="1">Belongs to the ABC transporter superfamily.</text>
</comment>
<name>A0A4Q7J888_9PSEU</name>
<gene>
    <name evidence="6" type="ORF">EWH70_15240</name>
</gene>
<organism evidence="6 7">
    <name type="scientific">Amycolatopsis suaedae</name>
    <dbReference type="NCBI Taxonomy" id="2510978"/>
    <lineage>
        <taxon>Bacteria</taxon>
        <taxon>Bacillati</taxon>
        <taxon>Actinomycetota</taxon>
        <taxon>Actinomycetes</taxon>
        <taxon>Pseudonocardiales</taxon>
        <taxon>Pseudonocardiaceae</taxon>
        <taxon>Amycolatopsis</taxon>
    </lineage>
</organism>
<dbReference type="AlphaFoldDB" id="A0A4Q7J888"/>
<comment type="caution">
    <text evidence="6">The sequence shown here is derived from an EMBL/GenBank/DDBJ whole genome shotgun (WGS) entry which is preliminary data.</text>
</comment>
<proteinExistence type="inferred from homology"/>
<keyword evidence="7" id="KW-1185">Reference proteome</keyword>